<dbReference type="PROSITE" id="PS50928">
    <property type="entry name" value="ABC_TM1"/>
    <property type="match status" value="1"/>
</dbReference>
<keyword evidence="3" id="KW-1003">Cell membrane</keyword>
<dbReference type="Pfam" id="PF00528">
    <property type="entry name" value="BPD_transp_1"/>
    <property type="match status" value="1"/>
</dbReference>
<dbReference type="GO" id="GO:0055085">
    <property type="term" value="P:transmembrane transport"/>
    <property type="evidence" value="ECO:0007669"/>
    <property type="project" value="InterPro"/>
</dbReference>
<evidence type="ECO:0000256" key="2">
    <source>
        <dbReference type="ARBA" id="ARBA00022448"/>
    </source>
</evidence>
<feature type="transmembrane region" description="Helical" evidence="7">
    <location>
        <begin position="175"/>
        <end position="200"/>
    </location>
</feature>
<feature type="transmembrane region" description="Helical" evidence="7">
    <location>
        <begin position="7"/>
        <end position="27"/>
    </location>
</feature>
<evidence type="ECO:0000256" key="5">
    <source>
        <dbReference type="ARBA" id="ARBA00022989"/>
    </source>
</evidence>
<evidence type="ECO:0000259" key="8">
    <source>
        <dbReference type="PROSITE" id="PS50928"/>
    </source>
</evidence>
<feature type="transmembrane region" description="Helical" evidence="7">
    <location>
        <begin position="61"/>
        <end position="82"/>
    </location>
</feature>
<name>A0A7L4ZH69_9FLAO</name>
<proteinExistence type="inferred from homology"/>
<gene>
    <name evidence="9" type="primary">cmpB</name>
    <name evidence="9" type="ORF">IMCC3317_11270</name>
</gene>
<dbReference type="EMBL" id="CP019288">
    <property type="protein sequence ID" value="QHI35779.1"/>
    <property type="molecule type" value="Genomic_DNA"/>
</dbReference>
<evidence type="ECO:0000313" key="9">
    <source>
        <dbReference type="EMBL" id="QHI35779.1"/>
    </source>
</evidence>
<keyword evidence="5 7" id="KW-1133">Transmembrane helix</keyword>
<dbReference type="PANTHER" id="PTHR30151:SF0">
    <property type="entry name" value="ABC TRANSPORTER PERMEASE PROTEIN MJ0413-RELATED"/>
    <property type="match status" value="1"/>
</dbReference>
<reference evidence="9 10" key="1">
    <citation type="journal article" date="2013" name="Int. J. Syst. Evol. Microbiol.">
        <title>Kordia antarctica sp. nov., isolated from Antarctic seawater.</title>
        <authorList>
            <person name="Baek K."/>
            <person name="Choi A."/>
            <person name="Kang I."/>
            <person name="Lee K."/>
            <person name="Cho J.C."/>
        </authorList>
    </citation>
    <scope>NUCLEOTIDE SEQUENCE [LARGE SCALE GENOMIC DNA]</scope>
    <source>
        <strain evidence="9 10">IMCC3317</strain>
    </source>
</reference>
<feature type="transmembrane region" description="Helical" evidence="7">
    <location>
        <begin position="94"/>
        <end position="116"/>
    </location>
</feature>
<dbReference type="AlphaFoldDB" id="A0A7L4ZH69"/>
<keyword evidence="6 7" id="KW-0472">Membrane</keyword>
<evidence type="ECO:0000256" key="4">
    <source>
        <dbReference type="ARBA" id="ARBA00022692"/>
    </source>
</evidence>
<dbReference type="KEGG" id="kan:IMCC3317_11270"/>
<dbReference type="InterPro" id="IPR000515">
    <property type="entry name" value="MetI-like"/>
</dbReference>
<feature type="domain" description="ABC transmembrane type-1" evidence="8">
    <location>
        <begin position="57"/>
        <end position="242"/>
    </location>
</feature>
<dbReference type="GO" id="GO:0005886">
    <property type="term" value="C:plasma membrane"/>
    <property type="evidence" value="ECO:0007669"/>
    <property type="project" value="UniProtKB-SubCell"/>
</dbReference>
<evidence type="ECO:0000256" key="7">
    <source>
        <dbReference type="RuleBase" id="RU363032"/>
    </source>
</evidence>
<dbReference type="SUPFAM" id="SSF161098">
    <property type="entry name" value="MetI-like"/>
    <property type="match status" value="1"/>
</dbReference>
<feature type="transmembrane region" description="Helical" evidence="7">
    <location>
        <begin position="220"/>
        <end position="241"/>
    </location>
</feature>
<comment type="similarity">
    <text evidence="7">Belongs to the binding-protein-dependent transport system permease family.</text>
</comment>
<keyword evidence="4 7" id="KW-0812">Transmembrane</keyword>
<dbReference type="OrthoDB" id="9804353at2"/>
<comment type="subcellular location">
    <subcellularLocation>
        <location evidence="1 7">Cell membrane</location>
        <topology evidence="1 7">Multi-pass membrane protein</topology>
    </subcellularLocation>
</comment>
<accession>A0A7L4ZH69</accession>
<organism evidence="9 10">
    <name type="scientific">Kordia antarctica</name>
    <dbReference type="NCBI Taxonomy" id="1218801"/>
    <lineage>
        <taxon>Bacteria</taxon>
        <taxon>Pseudomonadati</taxon>
        <taxon>Bacteroidota</taxon>
        <taxon>Flavobacteriia</taxon>
        <taxon>Flavobacteriales</taxon>
        <taxon>Flavobacteriaceae</taxon>
        <taxon>Kordia</taxon>
    </lineage>
</organism>
<dbReference type="PANTHER" id="PTHR30151">
    <property type="entry name" value="ALKANE SULFONATE ABC TRANSPORTER-RELATED, MEMBRANE SUBUNIT"/>
    <property type="match status" value="1"/>
</dbReference>
<evidence type="ECO:0000256" key="3">
    <source>
        <dbReference type="ARBA" id="ARBA00022475"/>
    </source>
</evidence>
<protein>
    <submittedName>
        <fullName evidence="9">Bicarbonate transport system permease protein CmpB</fullName>
    </submittedName>
</protein>
<evidence type="ECO:0000313" key="10">
    <source>
        <dbReference type="Proteomes" id="UP000464657"/>
    </source>
</evidence>
<evidence type="ECO:0000256" key="1">
    <source>
        <dbReference type="ARBA" id="ARBA00004651"/>
    </source>
</evidence>
<keyword evidence="10" id="KW-1185">Reference proteome</keyword>
<dbReference type="Proteomes" id="UP000464657">
    <property type="component" value="Chromosome"/>
</dbReference>
<keyword evidence="2 7" id="KW-0813">Transport</keyword>
<dbReference type="Gene3D" id="1.10.3720.10">
    <property type="entry name" value="MetI-like"/>
    <property type="match status" value="1"/>
</dbReference>
<evidence type="ECO:0000256" key="6">
    <source>
        <dbReference type="ARBA" id="ARBA00023136"/>
    </source>
</evidence>
<sequence length="249" mass="28293">MKTKKHIYSFIGIFSFISFWSLLKVVIFPNAIFLSSPIDTFQRLWELILSEGLLNDFLATLYKFSMGFGFAVVVGIPIGLFLGINKRVYQSVELLLDFFRSIPVTTLFPLFILFFGISSLTIISMVSVSCLFVIILNTSYGVFYTKESHISYLKSIGANKFQIFKHVVLPSSLPFIFIGLRVSVSFALIVVIVAEMFIGANKGLGIRVYEAHETYLISDVYAIIIFVGLLGYFLNRIFIVLEKKIIHWE</sequence>
<feature type="transmembrane region" description="Helical" evidence="7">
    <location>
        <begin position="122"/>
        <end position="144"/>
    </location>
</feature>
<dbReference type="CDD" id="cd06261">
    <property type="entry name" value="TM_PBP2"/>
    <property type="match status" value="1"/>
</dbReference>
<dbReference type="RefSeq" id="WP_160128504.1">
    <property type="nucleotide sequence ID" value="NZ_CP019288.1"/>
</dbReference>
<dbReference type="InterPro" id="IPR035906">
    <property type="entry name" value="MetI-like_sf"/>
</dbReference>